<dbReference type="Proteomes" id="UP001562425">
    <property type="component" value="Unassembled WGS sequence"/>
</dbReference>
<protein>
    <submittedName>
        <fullName evidence="2">Uncharacterized protein</fullName>
    </submittedName>
</protein>
<dbReference type="PANTHER" id="PTHR10745:SF0">
    <property type="entry name" value="GLYCINE--TRNA LIGASE"/>
    <property type="match status" value="1"/>
</dbReference>
<dbReference type="Gene3D" id="3.30.930.10">
    <property type="entry name" value="Bira Bifunctional Protein, Domain 2"/>
    <property type="match status" value="1"/>
</dbReference>
<dbReference type="InterPro" id="IPR045864">
    <property type="entry name" value="aa-tRNA-synth_II/BPL/LPL"/>
</dbReference>
<dbReference type="InterPro" id="IPR027031">
    <property type="entry name" value="Gly-tRNA_synthase/POLG2"/>
</dbReference>
<keyword evidence="3" id="KW-1185">Reference proteome</keyword>
<sequence>MNTTTTEVTSGADPEEEELKDECEDAQGILANFKRLPEFNQEKLPFAAAQIGNSFRNEILPRSVLIRVREFTMCKIEHFCYPQLKDHPKF</sequence>
<organism evidence="2 3">
    <name type="scientific">Culex pipiens pipiens</name>
    <name type="common">Northern house mosquito</name>
    <dbReference type="NCBI Taxonomy" id="38569"/>
    <lineage>
        <taxon>Eukaryota</taxon>
        <taxon>Metazoa</taxon>
        <taxon>Ecdysozoa</taxon>
        <taxon>Arthropoda</taxon>
        <taxon>Hexapoda</taxon>
        <taxon>Insecta</taxon>
        <taxon>Pterygota</taxon>
        <taxon>Neoptera</taxon>
        <taxon>Endopterygota</taxon>
        <taxon>Diptera</taxon>
        <taxon>Nematocera</taxon>
        <taxon>Culicoidea</taxon>
        <taxon>Culicidae</taxon>
        <taxon>Culicinae</taxon>
        <taxon>Culicini</taxon>
        <taxon>Culex</taxon>
        <taxon>Culex</taxon>
    </lineage>
</organism>
<feature type="region of interest" description="Disordered" evidence="1">
    <location>
        <begin position="1"/>
        <end position="21"/>
    </location>
</feature>
<dbReference type="AlphaFoldDB" id="A0ABD1CIE1"/>
<evidence type="ECO:0000313" key="3">
    <source>
        <dbReference type="Proteomes" id="UP001562425"/>
    </source>
</evidence>
<name>A0ABD1CIE1_CULPP</name>
<dbReference type="PANTHER" id="PTHR10745">
    <property type="entry name" value="GLYCYL-TRNA SYNTHETASE/DNA POLYMERASE SUBUNIT GAMMA-2"/>
    <property type="match status" value="1"/>
</dbReference>
<dbReference type="SUPFAM" id="SSF55681">
    <property type="entry name" value="Class II aaRS and biotin synthetases"/>
    <property type="match status" value="1"/>
</dbReference>
<evidence type="ECO:0000256" key="1">
    <source>
        <dbReference type="SAM" id="MobiDB-lite"/>
    </source>
</evidence>
<comment type="caution">
    <text evidence="2">The sequence shown here is derived from an EMBL/GenBank/DDBJ whole genome shotgun (WGS) entry which is preliminary data.</text>
</comment>
<evidence type="ECO:0000313" key="2">
    <source>
        <dbReference type="EMBL" id="KAL1376152.1"/>
    </source>
</evidence>
<proteinExistence type="predicted"/>
<reference evidence="2 3" key="1">
    <citation type="submission" date="2024-05" db="EMBL/GenBank/DDBJ databases">
        <title>Culex pipiens pipiens assembly and annotation.</title>
        <authorList>
            <person name="Alout H."/>
            <person name="Durand T."/>
        </authorList>
    </citation>
    <scope>NUCLEOTIDE SEQUENCE [LARGE SCALE GENOMIC DNA]</scope>
    <source>
        <strain evidence="2">HA-2024</strain>
        <tissue evidence="2">Whole body</tissue>
    </source>
</reference>
<dbReference type="PRINTS" id="PR01043">
    <property type="entry name" value="TRNASYNTHGLY"/>
</dbReference>
<accession>A0ABD1CIE1</accession>
<gene>
    <name evidence="2" type="ORF">pipiens_017058</name>
</gene>
<dbReference type="EMBL" id="JBEHCU010011885">
    <property type="protein sequence ID" value="KAL1376152.1"/>
    <property type="molecule type" value="Genomic_DNA"/>
</dbReference>